<dbReference type="EMBL" id="JACIFU010000001">
    <property type="protein sequence ID" value="MBB4172533.1"/>
    <property type="molecule type" value="Genomic_DNA"/>
</dbReference>
<accession>A0A7W6M5M1</accession>
<organism evidence="2 3">
    <name type="scientific">Sulfitobacter noctilucicola</name>
    <dbReference type="NCBI Taxonomy" id="1342301"/>
    <lineage>
        <taxon>Bacteria</taxon>
        <taxon>Pseudomonadati</taxon>
        <taxon>Pseudomonadota</taxon>
        <taxon>Alphaproteobacteria</taxon>
        <taxon>Rhodobacterales</taxon>
        <taxon>Roseobacteraceae</taxon>
        <taxon>Sulfitobacter</taxon>
    </lineage>
</organism>
<feature type="domain" description="DUF883" evidence="1">
    <location>
        <begin position="78"/>
        <end position="107"/>
    </location>
</feature>
<protein>
    <submittedName>
        <fullName evidence="2">ElaB/YqjD/DUF883 family membrane-anchored ribosome-binding protein</fullName>
    </submittedName>
</protein>
<reference evidence="2 3" key="1">
    <citation type="submission" date="2020-08" db="EMBL/GenBank/DDBJ databases">
        <title>Genomic Encyclopedia of Type Strains, Phase IV (KMG-IV): sequencing the most valuable type-strain genomes for metagenomic binning, comparative biology and taxonomic classification.</title>
        <authorList>
            <person name="Goeker M."/>
        </authorList>
    </citation>
    <scope>NUCLEOTIDE SEQUENCE [LARGE SCALE GENOMIC DNA]</scope>
    <source>
        <strain evidence="2 3">DSM 101015</strain>
    </source>
</reference>
<evidence type="ECO:0000259" key="1">
    <source>
        <dbReference type="Pfam" id="PF19029"/>
    </source>
</evidence>
<dbReference type="Proteomes" id="UP000565745">
    <property type="component" value="Unassembled WGS sequence"/>
</dbReference>
<keyword evidence="3" id="KW-1185">Reference proteome</keyword>
<evidence type="ECO:0000313" key="3">
    <source>
        <dbReference type="Proteomes" id="UP000565745"/>
    </source>
</evidence>
<dbReference type="Pfam" id="PF19029">
    <property type="entry name" value="DUF883_C"/>
    <property type="match status" value="1"/>
</dbReference>
<dbReference type="RefSeq" id="WP_025055376.1">
    <property type="nucleotide sequence ID" value="NZ_JACIFU010000001.1"/>
</dbReference>
<name>A0A7W6M5M1_9RHOB</name>
<dbReference type="InterPro" id="IPR043605">
    <property type="entry name" value="DUF883_C"/>
</dbReference>
<sequence>MATSSTTQKNGISNKTDISVEDLSKQIELLKSDIAGLTSSVSEYTVAKGTAAKDTAKAKAEELAAAGKDKALEAQLHTEEFIRTQPATALGIAAGVGFLVGMITARR</sequence>
<comment type="caution">
    <text evidence="2">The sequence shown here is derived from an EMBL/GenBank/DDBJ whole genome shotgun (WGS) entry which is preliminary data.</text>
</comment>
<dbReference type="OrthoDB" id="8373403at2"/>
<proteinExistence type="predicted"/>
<evidence type="ECO:0000313" key="2">
    <source>
        <dbReference type="EMBL" id="MBB4172533.1"/>
    </source>
</evidence>
<dbReference type="AlphaFoldDB" id="A0A7W6M5M1"/>
<gene>
    <name evidence="2" type="ORF">GGR93_000294</name>
</gene>